<dbReference type="PANTHER" id="PTHR12358">
    <property type="entry name" value="SPHINGOSINE KINASE"/>
    <property type="match status" value="1"/>
</dbReference>
<dbReference type="InterPro" id="IPR050187">
    <property type="entry name" value="Lipid_Phosphate_FormReg"/>
</dbReference>
<name>A0AAD8FHW4_BIOPF</name>
<organism evidence="2 3">
    <name type="scientific">Biomphalaria pfeifferi</name>
    <name type="common">Bloodfluke planorb</name>
    <name type="synonym">Freshwater snail</name>
    <dbReference type="NCBI Taxonomy" id="112525"/>
    <lineage>
        <taxon>Eukaryota</taxon>
        <taxon>Metazoa</taxon>
        <taxon>Spiralia</taxon>
        <taxon>Lophotrochozoa</taxon>
        <taxon>Mollusca</taxon>
        <taxon>Gastropoda</taxon>
        <taxon>Heterobranchia</taxon>
        <taxon>Euthyneura</taxon>
        <taxon>Panpulmonata</taxon>
        <taxon>Hygrophila</taxon>
        <taxon>Lymnaeoidea</taxon>
        <taxon>Planorbidae</taxon>
        <taxon>Biomphalaria</taxon>
    </lineage>
</organism>
<evidence type="ECO:0000259" key="1">
    <source>
        <dbReference type="PROSITE" id="PS50146"/>
    </source>
</evidence>
<dbReference type="InterPro" id="IPR016064">
    <property type="entry name" value="NAD/diacylglycerol_kinase_sf"/>
</dbReference>
<dbReference type="AlphaFoldDB" id="A0AAD8FHW4"/>
<dbReference type="Gene3D" id="2.60.200.40">
    <property type="match status" value="1"/>
</dbReference>
<keyword evidence="2" id="KW-0418">Kinase</keyword>
<sequence length="471" mass="53445">MNEEIIMRESVRVKGKETQMILTLQGLELRSRIRSIRRSSYNKEKAFHLNWKDIMSVRPAPNLKEAGVLLLHYISHETNKILLVKTLQIQGIRNCDQWIDLINHHISVSGRPKRLFVVINPIGGAGKGLHIYYDTVEPLFKLASIETSVIVTERSKHALNIAESTDFSQFDGIVIVGGDGLYQEILQGLTVQVQKKDGVNYNHCDQELHKLNVPLGIIPAGTGNGVTRMINGVIDVRTAALNIIRGEHHRAQVFTVYNNNKLLCVCGLIFAYGMFSDLIKRTDELRWMKRLRYPFAIIGTLMKRKRMFQAELHYRLSVLDSMDEGSSLAEWMTIEPAIQDYCCIYALPFELIPKDNHNIVNPYGQHVQLIVCTGCSKLAVFKSFFDFLMGKTITSKPGSLEVIKNIRDFKLKAVYGIQDRSSSQDVRNTALDHLIDVDGEVLNLETAEIIVRLQNSFVPLFGCRLLEGHQQ</sequence>
<reference evidence="2" key="2">
    <citation type="submission" date="2023-04" db="EMBL/GenBank/DDBJ databases">
        <authorList>
            <person name="Bu L."/>
            <person name="Lu L."/>
            <person name="Laidemitt M.R."/>
            <person name="Zhang S.M."/>
            <person name="Mutuku M."/>
            <person name="Mkoji G."/>
            <person name="Steinauer M."/>
            <person name="Loker E.S."/>
        </authorList>
    </citation>
    <scope>NUCLEOTIDE SEQUENCE</scope>
    <source>
        <strain evidence="2">KasaAsao</strain>
        <tissue evidence="2">Whole Snail</tissue>
    </source>
</reference>
<dbReference type="Pfam" id="PF00781">
    <property type="entry name" value="DAGK_cat"/>
    <property type="match status" value="1"/>
</dbReference>
<proteinExistence type="predicted"/>
<dbReference type="GO" id="GO:0016020">
    <property type="term" value="C:membrane"/>
    <property type="evidence" value="ECO:0007669"/>
    <property type="project" value="GOC"/>
</dbReference>
<keyword evidence="2" id="KW-0808">Transferase</keyword>
<dbReference type="InterPro" id="IPR001206">
    <property type="entry name" value="Diacylglycerol_kinase_cat_dom"/>
</dbReference>
<accession>A0AAD8FHW4</accession>
<dbReference type="PANTHER" id="PTHR12358:SF111">
    <property type="entry name" value="CERAMIDE KINASE, ISOFORM A"/>
    <property type="match status" value="1"/>
</dbReference>
<dbReference type="InterPro" id="IPR017438">
    <property type="entry name" value="ATP-NAD_kinase_N"/>
</dbReference>
<gene>
    <name evidence="2" type="ORF">Bpfe_005513</name>
</gene>
<dbReference type="SUPFAM" id="SSF111331">
    <property type="entry name" value="NAD kinase/diacylglycerol kinase-like"/>
    <property type="match status" value="1"/>
</dbReference>
<dbReference type="Proteomes" id="UP001233172">
    <property type="component" value="Unassembled WGS sequence"/>
</dbReference>
<evidence type="ECO:0000313" key="3">
    <source>
        <dbReference type="Proteomes" id="UP001233172"/>
    </source>
</evidence>
<dbReference type="Gene3D" id="3.40.50.10330">
    <property type="entry name" value="Probable inorganic polyphosphate/atp-NAD kinase, domain 1"/>
    <property type="match status" value="1"/>
</dbReference>
<keyword evidence="3" id="KW-1185">Reference proteome</keyword>
<dbReference type="GO" id="GO:0006672">
    <property type="term" value="P:ceramide metabolic process"/>
    <property type="evidence" value="ECO:0007669"/>
    <property type="project" value="TreeGrafter"/>
</dbReference>
<dbReference type="EMBL" id="JASAOG010000015">
    <property type="protein sequence ID" value="KAK0064955.1"/>
    <property type="molecule type" value="Genomic_DNA"/>
</dbReference>
<dbReference type="PROSITE" id="PS50146">
    <property type="entry name" value="DAGK"/>
    <property type="match status" value="1"/>
</dbReference>
<feature type="domain" description="DAGKc" evidence="1">
    <location>
        <begin position="110"/>
        <end position="260"/>
    </location>
</feature>
<protein>
    <submittedName>
        <fullName evidence="2">Ceramide kinase-like isoform X2</fullName>
    </submittedName>
</protein>
<reference evidence="2" key="1">
    <citation type="journal article" date="2023" name="PLoS Negl. Trop. Dis.">
        <title>A genome sequence for Biomphalaria pfeifferi, the major vector snail for the human-infecting parasite Schistosoma mansoni.</title>
        <authorList>
            <person name="Bu L."/>
            <person name="Lu L."/>
            <person name="Laidemitt M.R."/>
            <person name="Zhang S.M."/>
            <person name="Mutuku M."/>
            <person name="Mkoji G."/>
            <person name="Steinauer M."/>
            <person name="Loker E.S."/>
        </authorList>
    </citation>
    <scope>NUCLEOTIDE SEQUENCE</scope>
    <source>
        <strain evidence="2">KasaAsao</strain>
    </source>
</reference>
<evidence type="ECO:0000313" key="2">
    <source>
        <dbReference type="EMBL" id="KAK0064955.1"/>
    </source>
</evidence>
<comment type="caution">
    <text evidence="2">The sequence shown here is derived from an EMBL/GenBank/DDBJ whole genome shotgun (WGS) entry which is preliminary data.</text>
</comment>
<dbReference type="GO" id="GO:0001729">
    <property type="term" value="F:ceramide kinase activity"/>
    <property type="evidence" value="ECO:0007669"/>
    <property type="project" value="TreeGrafter"/>
</dbReference>
<dbReference type="SMART" id="SM00046">
    <property type="entry name" value="DAGKc"/>
    <property type="match status" value="1"/>
</dbReference>